<gene>
    <name evidence="2" type="ORF">CR513_43526</name>
</gene>
<keyword evidence="3" id="KW-1185">Reference proteome</keyword>
<dbReference type="Proteomes" id="UP000257109">
    <property type="component" value="Unassembled WGS sequence"/>
</dbReference>
<evidence type="ECO:0000313" key="2">
    <source>
        <dbReference type="EMBL" id="RDX76475.1"/>
    </source>
</evidence>
<sequence length="247" mass="27205">MVPMVKHAMHSSSIQEDIVHVRDSSAGSTQTKLRGSRIFATIDFGYRPLTIVSHPLTCTYTLLGCLLKKKQVKMVGSSSGKVSSHSSKSKKMMEQIVRLEEQLARLGVGLEVVQAYTTSVSAKVETLSKSKEKATLAKVDNGASSTGSSKDSSKHSHRSHHNEREWSTKLHPTHLELVYGCNPLSPLDLIPLLVSSKANLDGLSKAQSMLIIDININFLSLGRTRDVDLSTHHAMSMLYNYCKVHHK</sequence>
<feature type="non-terminal residue" evidence="2">
    <location>
        <position position="1"/>
    </location>
</feature>
<dbReference type="EMBL" id="QJKJ01009493">
    <property type="protein sequence ID" value="RDX76475.1"/>
    <property type="molecule type" value="Genomic_DNA"/>
</dbReference>
<evidence type="ECO:0000256" key="1">
    <source>
        <dbReference type="SAM" id="MobiDB-lite"/>
    </source>
</evidence>
<feature type="region of interest" description="Disordered" evidence="1">
    <location>
        <begin position="138"/>
        <end position="167"/>
    </location>
</feature>
<dbReference type="AlphaFoldDB" id="A0A371FDX1"/>
<reference evidence="2" key="1">
    <citation type="submission" date="2018-05" db="EMBL/GenBank/DDBJ databases">
        <title>Draft genome of Mucuna pruriens seed.</title>
        <authorList>
            <person name="Nnadi N.E."/>
            <person name="Vos R."/>
            <person name="Hasami M.H."/>
            <person name="Devisetty U.K."/>
            <person name="Aguiy J.C."/>
        </authorList>
    </citation>
    <scope>NUCLEOTIDE SEQUENCE [LARGE SCALE GENOMIC DNA]</scope>
    <source>
        <strain evidence="2">JCA_2017</strain>
    </source>
</reference>
<proteinExistence type="predicted"/>
<protein>
    <submittedName>
        <fullName evidence="2">Uncharacterized protein</fullName>
    </submittedName>
</protein>
<comment type="caution">
    <text evidence="2">The sequence shown here is derived from an EMBL/GenBank/DDBJ whole genome shotgun (WGS) entry which is preliminary data.</text>
</comment>
<accession>A0A371FDX1</accession>
<organism evidence="2 3">
    <name type="scientific">Mucuna pruriens</name>
    <name type="common">Velvet bean</name>
    <name type="synonym">Dolichos pruriens</name>
    <dbReference type="NCBI Taxonomy" id="157652"/>
    <lineage>
        <taxon>Eukaryota</taxon>
        <taxon>Viridiplantae</taxon>
        <taxon>Streptophyta</taxon>
        <taxon>Embryophyta</taxon>
        <taxon>Tracheophyta</taxon>
        <taxon>Spermatophyta</taxon>
        <taxon>Magnoliopsida</taxon>
        <taxon>eudicotyledons</taxon>
        <taxon>Gunneridae</taxon>
        <taxon>Pentapetalae</taxon>
        <taxon>rosids</taxon>
        <taxon>fabids</taxon>
        <taxon>Fabales</taxon>
        <taxon>Fabaceae</taxon>
        <taxon>Papilionoideae</taxon>
        <taxon>50 kb inversion clade</taxon>
        <taxon>NPAAA clade</taxon>
        <taxon>indigoferoid/millettioid clade</taxon>
        <taxon>Phaseoleae</taxon>
        <taxon>Mucuna</taxon>
    </lineage>
</organism>
<name>A0A371FDX1_MUCPR</name>
<evidence type="ECO:0000313" key="3">
    <source>
        <dbReference type="Proteomes" id="UP000257109"/>
    </source>
</evidence>